<dbReference type="Pfam" id="PF00535">
    <property type="entry name" value="Glycos_transf_2"/>
    <property type="match status" value="1"/>
</dbReference>
<dbReference type="Gene3D" id="3.90.550.10">
    <property type="entry name" value="Spore Coat Polysaccharide Biosynthesis Protein SpsA, Chain A"/>
    <property type="match status" value="1"/>
</dbReference>
<dbReference type="EMBL" id="JBHLZY010000020">
    <property type="protein sequence ID" value="MFB9769831.1"/>
    <property type="molecule type" value="Genomic_DNA"/>
</dbReference>
<evidence type="ECO:0000256" key="1">
    <source>
        <dbReference type="ARBA" id="ARBA00006739"/>
    </source>
</evidence>
<reference evidence="5 6" key="1">
    <citation type="submission" date="2024-09" db="EMBL/GenBank/DDBJ databases">
        <authorList>
            <person name="Sun Q."/>
            <person name="Mori K."/>
        </authorList>
    </citation>
    <scope>NUCLEOTIDE SEQUENCE [LARGE SCALE GENOMIC DNA]</scope>
    <source>
        <strain evidence="5 6">TBRC 4576</strain>
    </source>
</reference>
<dbReference type="Proteomes" id="UP001589691">
    <property type="component" value="Unassembled WGS sequence"/>
</dbReference>
<evidence type="ECO:0000313" key="6">
    <source>
        <dbReference type="Proteomes" id="UP001589691"/>
    </source>
</evidence>
<feature type="domain" description="Glycosyltransferase 2-like" evidence="4">
    <location>
        <begin position="1"/>
        <end position="162"/>
    </location>
</feature>
<dbReference type="EC" id="2.4.-.-" evidence="5"/>
<dbReference type="SUPFAM" id="SSF53448">
    <property type="entry name" value="Nucleotide-diphospho-sugar transferases"/>
    <property type="match status" value="1"/>
</dbReference>
<gene>
    <name evidence="5" type="ORF">ACFFLI_08140</name>
</gene>
<dbReference type="PANTHER" id="PTHR43685:SF5">
    <property type="entry name" value="GLYCOSYLTRANSFERASE EPSE-RELATED"/>
    <property type="match status" value="1"/>
</dbReference>
<evidence type="ECO:0000256" key="2">
    <source>
        <dbReference type="ARBA" id="ARBA00022676"/>
    </source>
</evidence>
<proteinExistence type="inferred from homology"/>
<dbReference type="PANTHER" id="PTHR43685">
    <property type="entry name" value="GLYCOSYLTRANSFERASE"/>
    <property type="match status" value="1"/>
</dbReference>
<dbReference type="InterPro" id="IPR001173">
    <property type="entry name" value="Glyco_trans_2-like"/>
</dbReference>
<dbReference type="InterPro" id="IPR029044">
    <property type="entry name" value="Nucleotide-diphossugar_trans"/>
</dbReference>
<evidence type="ECO:0000259" key="4">
    <source>
        <dbReference type="Pfam" id="PF00535"/>
    </source>
</evidence>
<protein>
    <submittedName>
        <fullName evidence="5">Glycosyltransferase</fullName>
        <ecNumber evidence="5">2.4.-.-</ecNumber>
    </submittedName>
</protein>
<dbReference type="GO" id="GO:0016757">
    <property type="term" value="F:glycosyltransferase activity"/>
    <property type="evidence" value="ECO:0007669"/>
    <property type="project" value="UniProtKB-KW"/>
</dbReference>
<sequence length="312" mass="36038">MSVYNETVMQLEAAMDSILKQTLSVSEFIIVLDNPERKDLKITLKQYADRFNVIHLIFNETNIGLAQSLNLAASTAKCDYLARMDADDIAMPNRMEVEMAQLQDHPEWALVSGNINYIDENSDVIGEKSAIPENPRLISKILPLGSTIIHPTVIIKKEVFDQVEGYRLLPTAEDYDLWLRILDRGYCIGSVNTLLLKYRLRNNSMTADAWKTYVVSKYIQKLAKQRQLSGTDDFDRNQSIPVSLVTKINNEQFKKQFNLGQRYFTEGLSNLKEKRRLKGVAYLLKCTCTSKENRDYVWNYVKLRLKYLQFNN</sequence>
<name>A0ABV5WVZ0_9LACO</name>
<keyword evidence="6" id="KW-1185">Reference proteome</keyword>
<keyword evidence="2 5" id="KW-0328">Glycosyltransferase</keyword>
<comment type="caution">
    <text evidence="5">The sequence shown here is derived from an EMBL/GenBank/DDBJ whole genome shotgun (WGS) entry which is preliminary data.</text>
</comment>
<comment type="similarity">
    <text evidence="1">Belongs to the glycosyltransferase 2 family.</text>
</comment>
<keyword evidence="3 5" id="KW-0808">Transferase</keyword>
<evidence type="ECO:0000313" key="5">
    <source>
        <dbReference type="EMBL" id="MFB9769831.1"/>
    </source>
</evidence>
<dbReference type="InterPro" id="IPR050834">
    <property type="entry name" value="Glycosyltransf_2"/>
</dbReference>
<organism evidence="5 6">
    <name type="scientific">Lactiplantibacillus modestisalitolerans</name>
    <dbReference type="NCBI Taxonomy" id="1457219"/>
    <lineage>
        <taxon>Bacteria</taxon>
        <taxon>Bacillati</taxon>
        <taxon>Bacillota</taxon>
        <taxon>Bacilli</taxon>
        <taxon>Lactobacillales</taxon>
        <taxon>Lactobacillaceae</taxon>
        <taxon>Lactiplantibacillus</taxon>
    </lineage>
</organism>
<evidence type="ECO:0000256" key="3">
    <source>
        <dbReference type="ARBA" id="ARBA00022679"/>
    </source>
</evidence>
<accession>A0ABV5WVZ0</accession>